<comment type="subcellular location">
    <subcellularLocation>
        <location evidence="1">Cell membrane</location>
        <topology evidence="1">Single-pass membrane protein</topology>
    </subcellularLocation>
    <subcellularLocation>
        <location evidence="7">Cell membrane</location>
        <topology evidence="7">Single-pass type II membrane protein</topology>
    </subcellularLocation>
</comment>
<proteinExistence type="inferred from homology"/>
<accession>A0A7W5DP81</accession>
<dbReference type="GO" id="GO:0015031">
    <property type="term" value="P:protein transport"/>
    <property type="evidence" value="ECO:0007669"/>
    <property type="project" value="UniProtKB-KW"/>
</dbReference>
<keyword evidence="3" id="KW-1003">Cell membrane</keyword>
<name>A0A7W5DP81_9PORP</name>
<evidence type="ECO:0000256" key="1">
    <source>
        <dbReference type="ARBA" id="ARBA00004162"/>
    </source>
</evidence>
<evidence type="ECO:0000256" key="5">
    <source>
        <dbReference type="ARBA" id="ARBA00022989"/>
    </source>
</evidence>
<dbReference type="PANTHER" id="PTHR30558:SF7">
    <property type="entry name" value="TOL-PAL SYSTEM PROTEIN TOLR"/>
    <property type="match status" value="1"/>
</dbReference>
<gene>
    <name evidence="9" type="ORF">FHX64_000654</name>
</gene>
<dbReference type="GO" id="GO:0005886">
    <property type="term" value="C:plasma membrane"/>
    <property type="evidence" value="ECO:0007669"/>
    <property type="project" value="UniProtKB-SubCell"/>
</dbReference>
<organism evidence="9 10">
    <name type="scientific">Microbacter margulisiae</name>
    <dbReference type="NCBI Taxonomy" id="1350067"/>
    <lineage>
        <taxon>Bacteria</taxon>
        <taxon>Pseudomonadati</taxon>
        <taxon>Bacteroidota</taxon>
        <taxon>Bacteroidia</taxon>
        <taxon>Bacteroidales</taxon>
        <taxon>Porphyromonadaceae</taxon>
        <taxon>Microbacter</taxon>
    </lineage>
</organism>
<evidence type="ECO:0000313" key="10">
    <source>
        <dbReference type="Proteomes" id="UP000544222"/>
    </source>
</evidence>
<dbReference type="EMBL" id="JACHYB010000001">
    <property type="protein sequence ID" value="MBB3186491.1"/>
    <property type="molecule type" value="Genomic_DNA"/>
</dbReference>
<dbReference type="RefSeq" id="WP_183412382.1">
    <property type="nucleotide sequence ID" value="NZ_JACHYB010000001.1"/>
</dbReference>
<keyword evidence="6 8" id="KW-0472">Membrane</keyword>
<evidence type="ECO:0000256" key="3">
    <source>
        <dbReference type="ARBA" id="ARBA00022475"/>
    </source>
</evidence>
<dbReference type="Gene3D" id="3.30.420.270">
    <property type="match status" value="1"/>
</dbReference>
<comment type="caution">
    <text evidence="9">The sequence shown here is derived from an EMBL/GenBank/DDBJ whole genome shotgun (WGS) entry which is preliminary data.</text>
</comment>
<keyword evidence="4 7" id="KW-0812">Transmembrane</keyword>
<evidence type="ECO:0000313" key="9">
    <source>
        <dbReference type="EMBL" id="MBB3186491.1"/>
    </source>
</evidence>
<reference evidence="9 10" key="1">
    <citation type="submission" date="2020-08" db="EMBL/GenBank/DDBJ databases">
        <title>Genomic Encyclopedia of Type Strains, Phase IV (KMG-IV): sequencing the most valuable type-strain genomes for metagenomic binning, comparative biology and taxonomic classification.</title>
        <authorList>
            <person name="Goeker M."/>
        </authorList>
    </citation>
    <scope>NUCLEOTIDE SEQUENCE [LARGE SCALE GENOMIC DNA]</scope>
    <source>
        <strain evidence="9 10">DSM 27471</strain>
    </source>
</reference>
<dbReference type="AlphaFoldDB" id="A0A7W5DP81"/>
<evidence type="ECO:0000256" key="7">
    <source>
        <dbReference type="RuleBase" id="RU003879"/>
    </source>
</evidence>
<evidence type="ECO:0000256" key="2">
    <source>
        <dbReference type="ARBA" id="ARBA00005811"/>
    </source>
</evidence>
<keyword evidence="5 8" id="KW-1133">Transmembrane helix</keyword>
<comment type="similarity">
    <text evidence="2 7">Belongs to the ExbD/TolR family.</text>
</comment>
<evidence type="ECO:0000256" key="6">
    <source>
        <dbReference type="ARBA" id="ARBA00023136"/>
    </source>
</evidence>
<keyword evidence="7" id="KW-0813">Transport</keyword>
<evidence type="ECO:0000256" key="8">
    <source>
        <dbReference type="SAM" id="Phobius"/>
    </source>
</evidence>
<dbReference type="PANTHER" id="PTHR30558">
    <property type="entry name" value="EXBD MEMBRANE COMPONENT OF PMF-DRIVEN MACROMOLECULE IMPORT SYSTEM"/>
    <property type="match status" value="1"/>
</dbReference>
<protein>
    <submittedName>
        <fullName evidence="9">Biopolymer transport protein ExbD</fullName>
    </submittedName>
</protein>
<sequence length="132" mass="15067">MIIKRKRELQPEVYTSSLNDIMFFLLLFFLIVSTLVNPSVIQLMLPKASANIQQMSKQTINLSITSDLHYYLNDKPITLDQIQPAIQQMVANTADATIILRADRSIQLQDLVTILDIGRKLHVKMILATQKE</sequence>
<dbReference type="Proteomes" id="UP000544222">
    <property type="component" value="Unassembled WGS sequence"/>
</dbReference>
<dbReference type="InterPro" id="IPR003400">
    <property type="entry name" value="ExbD"/>
</dbReference>
<dbReference type="GO" id="GO:0022857">
    <property type="term" value="F:transmembrane transporter activity"/>
    <property type="evidence" value="ECO:0007669"/>
    <property type="project" value="InterPro"/>
</dbReference>
<keyword evidence="7" id="KW-0653">Protein transport</keyword>
<keyword evidence="10" id="KW-1185">Reference proteome</keyword>
<evidence type="ECO:0000256" key="4">
    <source>
        <dbReference type="ARBA" id="ARBA00022692"/>
    </source>
</evidence>
<feature type="transmembrane region" description="Helical" evidence="8">
    <location>
        <begin position="21"/>
        <end position="45"/>
    </location>
</feature>
<dbReference type="Pfam" id="PF02472">
    <property type="entry name" value="ExbD"/>
    <property type="match status" value="1"/>
</dbReference>